<dbReference type="EMBL" id="CDHN01000001">
    <property type="protein sequence ID" value="CEJ82269.1"/>
    <property type="molecule type" value="Genomic_DNA"/>
</dbReference>
<dbReference type="OrthoDB" id="10263751at2759"/>
<accession>A0A0A1TA75</accession>
<reference evidence="4 5" key="1">
    <citation type="journal article" date="2015" name="Genome Announc.">
        <title>Draft Genome Sequence and Gene Annotation of the Entomopathogenic Fungus Verticillium hemipterigenum.</title>
        <authorList>
            <person name="Horn F."/>
            <person name="Habel A."/>
            <person name="Scharf D.H."/>
            <person name="Dworschak J."/>
            <person name="Brakhage A.A."/>
            <person name="Guthke R."/>
            <person name="Hertweck C."/>
            <person name="Linde J."/>
        </authorList>
    </citation>
    <scope>NUCLEOTIDE SEQUENCE [LARGE SCALE GENOMIC DNA]</scope>
</reference>
<dbReference type="HOGENOM" id="CLU_090389_14_0_1"/>
<dbReference type="STRING" id="1531966.A0A0A1TA75"/>
<proteinExistence type="inferred from homology"/>
<dbReference type="Proteomes" id="UP000039046">
    <property type="component" value="Unassembled WGS sequence"/>
</dbReference>
<evidence type="ECO:0000313" key="4">
    <source>
        <dbReference type="EMBL" id="CEJ82269.1"/>
    </source>
</evidence>
<dbReference type="AlphaFoldDB" id="A0A0A1TA75"/>
<evidence type="ECO:0000313" key="5">
    <source>
        <dbReference type="Proteomes" id="UP000039046"/>
    </source>
</evidence>
<evidence type="ECO:0000259" key="3">
    <source>
        <dbReference type="PROSITE" id="PS51352"/>
    </source>
</evidence>
<keyword evidence="5" id="KW-1185">Reference proteome</keyword>
<comment type="similarity">
    <text evidence="1">Belongs to the thioredoxin family.</text>
</comment>
<protein>
    <recommendedName>
        <fullName evidence="3">Thioredoxin domain-containing protein</fullName>
    </recommendedName>
</protein>
<gene>
    <name evidence="4" type="ORF">VHEMI02345</name>
</gene>
<dbReference type="PANTHER" id="PTHR46115">
    <property type="entry name" value="THIOREDOXIN-LIKE PROTEIN 1"/>
    <property type="match status" value="1"/>
</dbReference>
<dbReference type="SUPFAM" id="SSF52833">
    <property type="entry name" value="Thioredoxin-like"/>
    <property type="match status" value="1"/>
</dbReference>
<dbReference type="Gene3D" id="3.40.30.10">
    <property type="entry name" value="Glutaredoxin"/>
    <property type="match status" value="1"/>
</dbReference>
<dbReference type="Pfam" id="PF00085">
    <property type="entry name" value="Thioredoxin"/>
    <property type="match status" value="1"/>
</dbReference>
<keyword evidence="2" id="KW-1015">Disulfide bond</keyword>
<dbReference type="PRINTS" id="PR00421">
    <property type="entry name" value="THIOREDOXIN"/>
</dbReference>
<dbReference type="InterPro" id="IPR036249">
    <property type="entry name" value="Thioredoxin-like_sf"/>
</dbReference>
<name>A0A0A1TA75_9HYPO</name>
<feature type="domain" description="Thioredoxin" evidence="3">
    <location>
        <begin position="1"/>
        <end position="108"/>
    </location>
</feature>
<evidence type="ECO:0000256" key="1">
    <source>
        <dbReference type="ARBA" id="ARBA00008987"/>
    </source>
</evidence>
<dbReference type="CDD" id="cd02947">
    <property type="entry name" value="TRX_family"/>
    <property type="match status" value="1"/>
</dbReference>
<evidence type="ECO:0000256" key="2">
    <source>
        <dbReference type="ARBA" id="ARBA00023157"/>
    </source>
</evidence>
<dbReference type="PROSITE" id="PS51352">
    <property type="entry name" value="THIOREDOXIN_2"/>
    <property type="match status" value="1"/>
</dbReference>
<dbReference type="InterPro" id="IPR013766">
    <property type="entry name" value="Thioredoxin_domain"/>
</dbReference>
<organism evidence="4 5">
    <name type="scientific">[Torrubiella] hemipterigena</name>
    <dbReference type="NCBI Taxonomy" id="1531966"/>
    <lineage>
        <taxon>Eukaryota</taxon>
        <taxon>Fungi</taxon>
        <taxon>Dikarya</taxon>
        <taxon>Ascomycota</taxon>
        <taxon>Pezizomycotina</taxon>
        <taxon>Sordariomycetes</taxon>
        <taxon>Hypocreomycetidae</taxon>
        <taxon>Hypocreales</taxon>
        <taxon>Clavicipitaceae</taxon>
        <taxon>Clavicipitaceae incertae sedis</taxon>
        <taxon>'Torrubiella' clade</taxon>
    </lineage>
</organism>
<sequence length="121" mass="13233">MPVLELKSKKEYLDLVNKNSYVALQATATWCGPCKAISPIFAKQADELASADTYAFAKFDTEEVPDLAQELGIRSIPAFFFFKDGDLDESITGANVPALKKAVEGYAAKAKETKLSTDEDF</sequence>